<organism evidence="1 2">
    <name type="scientific">Gossypium lobatum</name>
    <dbReference type="NCBI Taxonomy" id="34289"/>
    <lineage>
        <taxon>Eukaryota</taxon>
        <taxon>Viridiplantae</taxon>
        <taxon>Streptophyta</taxon>
        <taxon>Embryophyta</taxon>
        <taxon>Tracheophyta</taxon>
        <taxon>Spermatophyta</taxon>
        <taxon>Magnoliopsida</taxon>
        <taxon>eudicotyledons</taxon>
        <taxon>Gunneridae</taxon>
        <taxon>Pentapetalae</taxon>
        <taxon>rosids</taxon>
        <taxon>malvids</taxon>
        <taxon>Malvales</taxon>
        <taxon>Malvaceae</taxon>
        <taxon>Malvoideae</taxon>
        <taxon>Gossypium</taxon>
    </lineage>
</organism>
<proteinExistence type="predicted"/>
<dbReference type="EMBL" id="JABEZX010355590">
    <property type="protein sequence ID" value="MBA0577438.1"/>
    <property type="molecule type" value="Genomic_DNA"/>
</dbReference>
<dbReference type="AlphaFoldDB" id="A0A7J8NKB6"/>
<feature type="non-terminal residue" evidence="1">
    <location>
        <position position="35"/>
    </location>
</feature>
<evidence type="ECO:0000313" key="2">
    <source>
        <dbReference type="Proteomes" id="UP000593572"/>
    </source>
</evidence>
<keyword evidence="2" id="KW-1185">Reference proteome</keyword>
<name>A0A7J8NKB6_9ROSI</name>
<comment type="caution">
    <text evidence="1">The sequence shown here is derived from an EMBL/GenBank/DDBJ whole genome shotgun (WGS) entry which is preliminary data.</text>
</comment>
<accession>A0A7J8NKB6</accession>
<gene>
    <name evidence="1" type="ORF">Golob_006954</name>
</gene>
<protein>
    <submittedName>
        <fullName evidence="1">Uncharacterized protein</fullName>
    </submittedName>
</protein>
<sequence length="35" mass="4210">MSWSPLYKNSTHLYGTTSLEILKVIYRIQYWCEGK</sequence>
<reference evidence="1 2" key="1">
    <citation type="journal article" date="2019" name="Genome Biol. Evol.">
        <title>Insights into the evolution of the New World diploid cottons (Gossypium, subgenus Houzingenia) based on genome sequencing.</title>
        <authorList>
            <person name="Grover C.E."/>
            <person name="Arick M.A. 2nd"/>
            <person name="Thrash A."/>
            <person name="Conover J.L."/>
            <person name="Sanders W.S."/>
            <person name="Peterson D.G."/>
            <person name="Frelichowski J.E."/>
            <person name="Scheffler J.A."/>
            <person name="Scheffler B.E."/>
            <person name="Wendel J.F."/>
        </authorList>
    </citation>
    <scope>NUCLEOTIDE SEQUENCE [LARGE SCALE GENOMIC DNA]</scope>
    <source>
        <strain evidence="1">157</strain>
        <tissue evidence="1">Leaf</tissue>
    </source>
</reference>
<evidence type="ECO:0000313" key="1">
    <source>
        <dbReference type="EMBL" id="MBA0577438.1"/>
    </source>
</evidence>
<dbReference type="Proteomes" id="UP000593572">
    <property type="component" value="Unassembled WGS sequence"/>
</dbReference>